<dbReference type="AlphaFoldDB" id="E3NEF0"/>
<name>E3NEF0_CAERE</name>
<accession>E3NEF0</accession>
<organism evidence="3">
    <name type="scientific">Caenorhabditis remanei</name>
    <name type="common">Caenorhabditis vulgaris</name>
    <dbReference type="NCBI Taxonomy" id="31234"/>
    <lineage>
        <taxon>Eukaryota</taxon>
        <taxon>Metazoa</taxon>
        <taxon>Ecdysozoa</taxon>
        <taxon>Nematoda</taxon>
        <taxon>Chromadorea</taxon>
        <taxon>Rhabditida</taxon>
        <taxon>Rhabditina</taxon>
        <taxon>Rhabditomorpha</taxon>
        <taxon>Rhabditoidea</taxon>
        <taxon>Rhabditidae</taxon>
        <taxon>Peloderinae</taxon>
        <taxon>Caenorhabditis</taxon>
    </lineage>
</organism>
<dbReference type="OrthoDB" id="1107553at2759"/>
<dbReference type="HOGENOM" id="CLU_028840_1_0_1"/>
<dbReference type="EMBL" id="DS268620">
    <property type="protein sequence ID" value="EFO94586.1"/>
    <property type="molecule type" value="Genomic_DNA"/>
</dbReference>
<dbReference type="InterPro" id="IPR012885">
    <property type="entry name" value="F-box_Sdz-33"/>
</dbReference>
<dbReference type="Proteomes" id="UP000008281">
    <property type="component" value="Unassembled WGS sequence"/>
</dbReference>
<gene>
    <name evidence="2" type="ORF">CRE_06140</name>
</gene>
<evidence type="ECO:0000313" key="3">
    <source>
        <dbReference type="Proteomes" id="UP000008281"/>
    </source>
</evidence>
<protein>
    <recommendedName>
        <fullName evidence="1">F-box domain-containing protein</fullName>
    </recommendedName>
</protein>
<dbReference type="InterPro" id="IPR053222">
    <property type="entry name" value="Zygotic_Embryogenesis-Asso"/>
</dbReference>
<dbReference type="Pfam" id="PF00646">
    <property type="entry name" value="F-box"/>
    <property type="match status" value="1"/>
</dbReference>
<dbReference type="PROSITE" id="PS50181">
    <property type="entry name" value="FBOX"/>
    <property type="match status" value="1"/>
</dbReference>
<dbReference type="PANTHER" id="PTHR22899:SF0">
    <property type="entry name" value="F-BOX ASSOCIATED DOMAIN-CONTAINING PROTEIN-RELATED"/>
    <property type="match status" value="1"/>
</dbReference>
<dbReference type="PANTHER" id="PTHR22899">
    <property type="entry name" value="CYCLIN-RELATED F-BOX FAMILY"/>
    <property type="match status" value="1"/>
</dbReference>
<dbReference type="eggNOG" id="ENOG502TK4A">
    <property type="taxonomic scope" value="Eukaryota"/>
</dbReference>
<reference evidence="2" key="1">
    <citation type="submission" date="2007-07" db="EMBL/GenBank/DDBJ databases">
        <title>PCAP assembly of the Caenorhabditis remanei genome.</title>
        <authorList>
            <consortium name="The Caenorhabditis remanei Sequencing Consortium"/>
            <person name="Wilson R.K."/>
        </authorList>
    </citation>
    <scope>NUCLEOTIDE SEQUENCE [LARGE SCALE GENOMIC DNA]</scope>
    <source>
        <strain evidence="2">PB4641</strain>
    </source>
</reference>
<evidence type="ECO:0000313" key="2">
    <source>
        <dbReference type="EMBL" id="EFO94586.1"/>
    </source>
</evidence>
<dbReference type="Pfam" id="PF07735">
    <property type="entry name" value="FBA_2"/>
    <property type="match status" value="1"/>
</dbReference>
<sequence length="323" mass="37444">MEPTFPLFRLPDNVIVQVLQNTNLNQLLIISLVSTKSKNFVLLLGLRARYMSISIWHRISSYVYIGNSSFASRFYDDSNDQNKLSVDTTLPVDAFLPFENETIQSSTPFNFRDWLNHIKSVFSCTKPPSIKFYRGCERFEVQSLKDAIGNVDFLYVDSEVPNVYSKEVLKYFNAPNKMTLVKNPFGEACEVQKLFLQNYERIAFRDVCSLDDILLVNCEKVELCHQISQKQFNQFIKHWIRGSNPRLQYMDLSIDNSHSVSREVLLKGIHFIGVAKEDQVEICRNHLIISDNQVKIKRKDGTPAVIAMNEKRDILKVHFIVLY</sequence>
<dbReference type="InterPro" id="IPR001810">
    <property type="entry name" value="F-box_dom"/>
</dbReference>
<dbReference type="InParanoid" id="E3NEF0"/>
<proteinExistence type="predicted"/>
<evidence type="ECO:0000259" key="1">
    <source>
        <dbReference type="PROSITE" id="PS50181"/>
    </source>
</evidence>
<keyword evidence="3" id="KW-1185">Reference proteome</keyword>
<dbReference type="FunCoup" id="E3NEF0">
    <property type="interactions" value="1092"/>
</dbReference>
<feature type="domain" description="F-box" evidence="1">
    <location>
        <begin position="4"/>
        <end position="59"/>
    </location>
</feature>